<dbReference type="KEGG" id="lrg:LRHM_2516"/>
<dbReference type="Pfam" id="PF03466">
    <property type="entry name" value="LysR_substrate"/>
    <property type="match status" value="1"/>
</dbReference>
<dbReference type="AlphaFoldDB" id="A0A7S7JHF3"/>
<dbReference type="PANTHER" id="PTHR30126:SF40">
    <property type="entry name" value="HTH-TYPE TRANSCRIPTIONAL REGULATOR GLTR"/>
    <property type="match status" value="1"/>
</dbReference>
<protein>
    <submittedName>
        <fullName evidence="5">Transcriptional regulator</fullName>
    </submittedName>
</protein>
<dbReference type="InterPro" id="IPR036388">
    <property type="entry name" value="WH-like_DNA-bd_sf"/>
</dbReference>
<dbReference type="InterPro" id="IPR036390">
    <property type="entry name" value="WH_DNA-bd_sf"/>
</dbReference>
<evidence type="ECO:0000256" key="1">
    <source>
        <dbReference type="ARBA" id="ARBA00009437"/>
    </source>
</evidence>
<gene>
    <name evidence="5" type="ordered locus">LRHM_2516</name>
</gene>
<dbReference type="SUPFAM" id="SSF53850">
    <property type="entry name" value="Periplasmic binding protein-like II"/>
    <property type="match status" value="1"/>
</dbReference>
<sequence>MCNLLRTFMAVYETRSFSLAAEHLFTSQPTVSHHIQQLEHELNVTLFERNKRSATVPTTAADILYDFSGNMLAEWDKTKQALQNSTATTTVTLHIGISQSVAAVLFPSLARDLKAAFPYLQFDVAVLNSLQVVNQLESRRLDLGFIEQPLTLKGAIRTTLCSDQLTVSGWPTGTWITREEGSGMRYYTTAYLQTTGITPKHLMTVNNNAMLRALVQNGVGQALLSDRIAPPDAPQQAIGKKFQRHFYLLQKPSTHWPHKQAMLDKIIDLAKLATK</sequence>
<dbReference type="PRINTS" id="PR00039">
    <property type="entry name" value="HTHLYSR"/>
</dbReference>
<evidence type="ECO:0000256" key="2">
    <source>
        <dbReference type="ARBA" id="ARBA00023015"/>
    </source>
</evidence>
<dbReference type="GO" id="GO:0000976">
    <property type="term" value="F:transcription cis-regulatory region binding"/>
    <property type="evidence" value="ECO:0007669"/>
    <property type="project" value="TreeGrafter"/>
</dbReference>
<organism evidence="5 6">
    <name type="scientific">Lacticaseibacillus rhamnosus (strain ATCC 53103 / LMG 18243 / GG)</name>
    <name type="common">Lactobacillus rhamnosus</name>
    <dbReference type="NCBI Taxonomy" id="568703"/>
    <lineage>
        <taxon>Bacteria</taxon>
        <taxon>Bacillati</taxon>
        <taxon>Bacillota</taxon>
        <taxon>Bacilli</taxon>
        <taxon>Lactobacillales</taxon>
        <taxon>Lactobacillaceae</taxon>
        <taxon>Lacticaseibacillus</taxon>
    </lineage>
</organism>
<dbReference type="SUPFAM" id="SSF46785">
    <property type="entry name" value="Winged helix' DNA-binding domain"/>
    <property type="match status" value="1"/>
</dbReference>
<dbReference type="KEGG" id="lrh:LGG_02620"/>
<proteinExistence type="inferred from homology"/>
<comment type="similarity">
    <text evidence="1">Belongs to the LysR transcriptional regulatory family.</text>
</comment>
<dbReference type="InterPro" id="IPR000847">
    <property type="entry name" value="LysR_HTH_N"/>
</dbReference>
<evidence type="ECO:0000313" key="5">
    <source>
        <dbReference type="EMBL" id="BAI43043.1"/>
    </source>
</evidence>
<dbReference type="Gene3D" id="1.10.10.10">
    <property type="entry name" value="Winged helix-like DNA-binding domain superfamily/Winged helix DNA-binding domain"/>
    <property type="match status" value="1"/>
</dbReference>
<dbReference type="PROSITE" id="PS50931">
    <property type="entry name" value="HTH_LYSR"/>
    <property type="match status" value="1"/>
</dbReference>
<dbReference type="InterPro" id="IPR005119">
    <property type="entry name" value="LysR_subst-bd"/>
</dbReference>
<dbReference type="PANTHER" id="PTHR30126">
    <property type="entry name" value="HTH-TYPE TRANSCRIPTIONAL REGULATOR"/>
    <property type="match status" value="1"/>
</dbReference>
<dbReference type="Gene3D" id="3.40.190.290">
    <property type="match status" value="1"/>
</dbReference>
<dbReference type="Proteomes" id="UP000002067">
    <property type="component" value="Chromosome"/>
</dbReference>
<dbReference type="RefSeq" id="WP_014570150.1">
    <property type="nucleotide sequence ID" value="NC_013198.1"/>
</dbReference>
<keyword evidence="2" id="KW-0805">Transcription regulation</keyword>
<keyword evidence="4" id="KW-0804">Transcription</keyword>
<reference evidence="5 6" key="1">
    <citation type="journal article" date="2009" name="J. Bacteriol.">
        <title>Complete genome sequence of the probiotic Lactobacillus rhamnosus ATCC 53103.</title>
        <authorList>
            <person name="Morita H."/>
            <person name="Toh H."/>
            <person name="Oshima K."/>
            <person name="Murakami M."/>
            <person name="Taylor T.D."/>
            <person name="Igimi S."/>
            <person name="Hattori M."/>
        </authorList>
    </citation>
    <scope>NUCLEOTIDE SEQUENCE [LARGE SCALE GENOMIC DNA]</scope>
    <source>
        <strain evidence="6">ATCC 53103 / LMG 18243 / GG [Tokyo]</strain>
    </source>
</reference>
<evidence type="ECO:0000256" key="4">
    <source>
        <dbReference type="ARBA" id="ARBA00023163"/>
    </source>
</evidence>
<name>A0A7S7JHF3_LACRG</name>
<accession>A0A7S7JHF3</accession>
<dbReference type="GO" id="GO:0003700">
    <property type="term" value="F:DNA-binding transcription factor activity"/>
    <property type="evidence" value="ECO:0007669"/>
    <property type="project" value="InterPro"/>
</dbReference>
<dbReference type="EMBL" id="AP011548">
    <property type="protein sequence ID" value="BAI43043.1"/>
    <property type="molecule type" value="Genomic_DNA"/>
</dbReference>
<dbReference type="FunFam" id="1.10.10.10:FF:000001">
    <property type="entry name" value="LysR family transcriptional regulator"/>
    <property type="match status" value="1"/>
</dbReference>
<dbReference type="Pfam" id="PF00126">
    <property type="entry name" value="HTH_1"/>
    <property type="match status" value="1"/>
</dbReference>
<evidence type="ECO:0000256" key="3">
    <source>
        <dbReference type="ARBA" id="ARBA00023125"/>
    </source>
</evidence>
<keyword evidence="3" id="KW-0238">DNA-binding</keyword>
<dbReference type="Gene3D" id="3.40.190.10">
    <property type="entry name" value="Periplasmic binding protein-like II"/>
    <property type="match status" value="1"/>
</dbReference>
<evidence type="ECO:0000313" key="6">
    <source>
        <dbReference type="Proteomes" id="UP000002067"/>
    </source>
</evidence>